<dbReference type="EMBL" id="JAEAOA010000909">
    <property type="protein sequence ID" value="KAK3576019.1"/>
    <property type="molecule type" value="Genomic_DNA"/>
</dbReference>
<dbReference type="PANTHER" id="PTHR15822">
    <property type="entry name" value="TRAF AND TNF RECEPTOR-ASSOCIATED PROTEIN"/>
    <property type="match status" value="1"/>
</dbReference>
<accession>A0AAE0RM97</accession>
<evidence type="ECO:0000259" key="13">
    <source>
        <dbReference type="Pfam" id="PF03372"/>
    </source>
</evidence>
<keyword evidence="7" id="KW-0227">DNA damage</keyword>
<evidence type="ECO:0000256" key="4">
    <source>
        <dbReference type="ARBA" id="ARBA00017870"/>
    </source>
</evidence>
<comment type="subcellular location">
    <subcellularLocation>
        <location evidence="3">Nucleus</location>
        <location evidence="3">PML body</location>
    </subcellularLocation>
</comment>
<evidence type="ECO:0000256" key="11">
    <source>
        <dbReference type="ARBA" id="ARBA00023242"/>
    </source>
</evidence>
<reference evidence="14" key="1">
    <citation type="journal article" date="2021" name="Genome Biol. Evol.">
        <title>A High-Quality Reference Genome for a Parasitic Bivalve with Doubly Uniparental Inheritance (Bivalvia: Unionida).</title>
        <authorList>
            <person name="Smith C.H."/>
        </authorList>
    </citation>
    <scope>NUCLEOTIDE SEQUENCE</scope>
    <source>
        <strain evidence="14">CHS0354</strain>
    </source>
</reference>
<gene>
    <name evidence="14" type="ORF">CHS0354_014860</name>
</gene>
<dbReference type="GO" id="GO:0070260">
    <property type="term" value="F:5'-tyrosyl-DNA phosphodiesterase activity"/>
    <property type="evidence" value="ECO:0007669"/>
    <property type="project" value="TreeGrafter"/>
</dbReference>
<evidence type="ECO:0000256" key="5">
    <source>
        <dbReference type="ARBA" id="ARBA00022722"/>
    </source>
</evidence>
<comment type="cofactor">
    <cofactor evidence="2">
        <name>Mg(2+)</name>
        <dbReference type="ChEBI" id="CHEBI:18420"/>
    </cofactor>
</comment>
<evidence type="ECO:0000256" key="10">
    <source>
        <dbReference type="ARBA" id="ARBA00023204"/>
    </source>
</evidence>
<keyword evidence="11" id="KW-0539">Nucleus</keyword>
<dbReference type="GO" id="GO:0004518">
    <property type="term" value="F:nuclease activity"/>
    <property type="evidence" value="ECO:0007669"/>
    <property type="project" value="UniProtKB-KW"/>
</dbReference>
<dbReference type="GO" id="GO:0016605">
    <property type="term" value="C:PML body"/>
    <property type="evidence" value="ECO:0007669"/>
    <property type="project" value="UniProtKB-SubCell"/>
</dbReference>
<evidence type="ECO:0000313" key="14">
    <source>
        <dbReference type="EMBL" id="KAK3576019.1"/>
    </source>
</evidence>
<keyword evidence="10" id="KW-0234">DNA repair</keyword>
<organism evidence="14 15">
    <name type="scientific">Potamilus streckersoni</name>
    <dbReference type="NCBI Taxonomy" id="2493646"/>
    <lineage>
        <taxon>Eukaryota</taxon>
        <taxon>Metazoa</taxon>
        <taxon>Spiralia</taxon>
        <taxon>Lophotrochozoa</taxon>
        <taxon>Mollusca</taxon>
        <taxon>Bivalvia</taxon>
        <taxon>Autobranchia</taxon>
        <taxon>Heteroconchia</taxon>
        <taxon>Palaeoheterodonta</taxon>
        <taxon>Unionida</taxon>
        <taxon>Unionoidea</taxon>
        <taxon>Unionidae</taxon>
        <taxon>Ambleminae</taxon>
        <taxon>Lampsilini</taxon>
        <taxon>Potamilus</taxon>
    </lineage>
</organism>
<reference evidence="14" key="3">
    <citation type="submission" date="2023-05" db="EMBL/GenBank/DDBJ databases">
        <authorList>
            <person name="Smith C.H."/>
        </authorList>
    </citation>
    <scope>NUCLEOTIDE SEQUENCE</scope>
    <source>
        <strain evidence="14">CHS0354</strain>
        <tissue evidence="14">Mantle</tissue>
    </source>
</reference>
<dbReference type="Pfam" id="PF03372">
    <property type="entry name" value="Exo_endo_phos"/>
    <property type="match status" value="1"/>
</dbReference>
<keyword evidence="5" id="KW-0540">Nuclease</keyword>
<dbReference type="AlphaFoldDB" id="A0AAE0RM97"/>
<evidence type="ECO:0000256" key="12">
    <source>
        <dbReference type="ARBA" id="ARBA00031304"/>
    </source>
</evidence>
<dbReference type="InterPro" id="IPR051547">
    <property type="entry name" value="TDP2-like"/>
</dbReference>
<evidence type="ECO:0000256" key="7">
    <source>
        <dbReference type="ARBA" id="ARBA00022763"/>
    </source>
</evidence>
<dbReference type="PANTHER" id="PTHR15822:SF4">
    <property type="entry name" value="TYROSYL-DNA PHOSPHODIESTERASE 2"/>
    <property type="match status" value="1"/>
</dbReference>
<dbReference type="GO" id="GO:0046872">
    <property type="term" value="F:metal ion binding"/>
    <property type="evidence" value="ECO:0007669"/>
    <property type="project" value="UniProtKB-KW"/>
</dbReference>
<dbReference type="GO" id="GO:0006302">
    <property type="term" value="P:double-strand break repair"/>
    <property type="evidence" value="ECO:0007669"/>
    <property type="project" value="TreeGrafter"/>
</dbReference>
<reference evidence="14" key="2">
    <citation type="journal article" date="2021" name="Genome Biol. Evol.">
        <title>Developing a high-quality reference genome for a parasitic bivalve with doubly uniparental inheritance (Bivalvia: Unionida).</title>
        <authorList>
            <person name="Smith C.H."/>
        </authorList>
    </citation>
    <scope>NUCLEOTIDE SEQUENCE</scope>
    <source>
        <strain evidence="14">CHS0354</strain>
        <tissue evidence="14">Mantle</tissue>
    </source>
</reference>
<dbReference type="GO" id="GO:0005737">
    <property type="term" value="C:cytoplasm"/>
    <property type="evidence" value="ECO:0007669"/>
    <property type="project" value="TreeGrafter"/>
</dbReference>
<dbReference type="SUPFAM" id="SSF56219">
    <property type="entry name" value="DNase I-like"/>
    <property type="match status" value="1"/>
</dbReference>
<dbReference type="InterPro" id="IPR036691">
    <property type="entry name" value="Endo/exonu/phosph_ase_sf"/>
</dbReference>
<dbReference type="FunFam" id="3.60.10.10:FF:000024">
    <property type="entry name" value="Tyrosyl-DNA phosphodiesterase 2"/>
    <property type="match status" value="1"/>
</dbReference>
<sequence length="269" mass="31367">MAMCTGHNTDEDTEVNLIRIMSWNIDGLDQNNKQLRVEGVCNEINRKTPHVVLLQEVVMEIQQVLEEKCPSYSLYSGGINNYYTAILLRRDCTIFEAKTITAFPSSVMFRNLLSIKCTVKGIKFDLLTSHLESTRPATRERKRQLKTAFENVKQADANRTVIFGGDLNLRDKELDEIRGIPNDVYDVWEVTGKRPEVKFTWDMERNDNLEWGFEQKPKCRFDRMYIRHCRPNAKVKPIHFELVGLERLSSCQRFPSDHWGLLVHFNVLL</sequence>
<dbReference type="CDD" id="cd09080">
    <property type="entry name" value="TDP2"/>
    <property type="match status" value="1"/>
</dbReference>
<dbReference type="InterPro" id="IPR005135">
    <property type="entry name" value="Endo/exonuclease/phosphatase"/>
</dbReference>
<dbReference type="Gene3D" id="3.60.10.10">
    <property type="entry name" value="Endonuclease/exonuclease/phosphatase"/>
    <property type="match status" value="1"/>
</dbReference>
<keyword evidence="8" id="KW-0378">Hydrolase</keyword>
<protein>
    <recommendedName>
        <fullName evidence="4">Tyrosyl-DNA phosphodiesterase 2</fullName>
    </recommendedName>
    <alternativeName>
        <fullName evidence="12">5'-tyrosyl-DNA phosphodiesterase</fullName>
    </alternativeName>
</protein>
<evidence type="ECO:0000256" key="3">
    <source>
        <dbReference type="ARBA" id="ARBA00004322"/>
    </source>
</evidence>
<comment type="cofactor">
    <cofactor evidence="1">
        <name>Mn(2+)</name>
        <dbReference type="ChEBI" id="CHEBI:29035"/>
    </cofactor>
</comment>
<feature type="domain" description="Endonuclease/exonuclease/phosphatase" evidence="13">
    <location>
        <begin position="21"/>
        <end position="258"/>
    </location>
</feature>
<comment type="caution">
    <text evidence="14">The sequence shown here is derived from an EMBL/GenBank/DDBJ whole genome shotgun (WGS) entry which is preliminary data.</text>
</comment>
<evidence type="ECO:0000256" key="1">
    <source>
        <dbReference type="ARBA" id="ARBA00001936"/>
    </source>
</evidence>
<evidence type="ECO:0000313" key="15">
    <source>
        <dbReference type="Proteomes" id="UP001195483"/>
    </source>
</evidence>
<proteinExistence type="predicted"/>
<keyword evidence="9" id="KW-0460">Magnesium</keyword>
<keyword evidence="6" id="KW-0479">Metal-binding</keyword>
<name>A0AAE0RM97_9BIVA</name>
<evidence type="ECO:0000256" key="8">
    <source>
        <dbReference type="ARBA" id="ARBA00022801"/>
    </source>
</evidence>
<evidence type="ECO:0000256" key="6">
    <source>
        <dbReference type="ARBA" id="ARBA00022723"/>
    </source>
</evidence>
<evidence type="ECO:0000256" key="9">
    <source>
        <dbReference type="ARBA" id="ARBA00022842"/>
    </source>
</evidence>
<dbReference type="Proteomes" id="UP001195483">
    <property type="component" value="Unassembled WGS sequence"/>
</dbReference>
<evidence type="ECO:0000256" key="2">
    <source>
        <dbReference type="ARBA" id="ARBA00001946"/>
    </source>
</evidence>
<dbReference type="GO" id="GO:0003697">
    <property type="term" value="F:single-stranded DNA binding"/>
    <property type="evidence" value="ECO:0007669"/>
    <property type="project" value="TreeGrafter"/>
</dbReference>
<keyword evidence="15" id="KW-1185">Reference proteome</keyword>